<reference evidence="7" key="2">
    <citation type="journal article" date="2006" name="J. Appl. Microbiol.">
        <title>A DHA14 drug efflux gene from Xanthomonas albilineans confers high-level albicidin antibiotic resistance in Escherichia coli.</title>
        <authorList>
            <person name="Bostock J.M."/>
            <person name="Huang G."/>
            <person name="Hashimi S.M."/>
            <person name="Zhang L."/>
            <person name="Birch R.G."/>
        </authorList>
    </citation>
    <scope>NUCLEOTIDE SEQUENCE</scope>
    <source>
        <strain evidence="8">LS155</strain>
        <strain evidence="7">XA13</strain>
    </source>
</reference>
<evidence type="ECO:0000313" key="7">
    <source>
        <dbReference type="EMBL" id="AAL01877.1"/>
    </source>
</evidence>
<keyword evidence="4 5" id="KW-0472">Membrane</keyword>
<dbReference type="GO" id="GO:0022857">
    <property type="term" value="F:transmembrane transporter activity"/>
    <property type="evidence" value="ECO:0007669"/>
    <property type="project" value="InterPro"/>
</dbReference>
<dbReference type="SUPFAM" id="SSF103473">
    <property type="entry name" value="MFS general substrate transporter"/>
    <property type="match status" value="2"/>
</dbReference>
<feature type="transmembrane region" description="Helical" evidence="5">
    <location>
        <begin position="244"/>
        <end position="266"/>
    </location>
</feature>
<accession>Q93CP7</accession>
<dbReference type="EMBL" id="AY598349">
    <property type="protein sequence ID" value="AAT51731.1"/>
    <property type="molecule type" value="Genomic_DNA"/>
</dbReference>
<dbReference type="Pfam" id="PF07690">
    <property type="entry name" value="MFS_1"/>
    <property type="match status" value="1"/>
</dbReference>
<proteinExistence type="predicted"/>
<sequence>MQKPKEALGMPPGMAPPGAQFDYRWRWPAMIVLLSANFMNLLDVGIVNVALPSIQKNLGADEQQLEWIVAIYILLFALGLLPLGRLGDMLGRKRMFGTGVAGFILMSAFCAIAGNIHVLIIARALQGLAAAMLAPQVMAIAQTMFAPKERAAAFSLFGLVAGLASFAGPLVSGLLIHIDAFGVGWRAIFLINVPIGLVTLLAAAIWVPKVPAHAGIHNDWVGIALAALALLCLVFPLIEGRAYGWPLWCFAAIALGIPLLVAFVAWQRRQAHLARPALLPIYLMSHRDYILGALSVSVFYSALQGFFLVFVIFLQQGLAYSALETGVATTPFPVGVAIASMLARHVESLRAKIFSGACLMIASYLALWVIITRSEGSLDPWTLTLPLLIGGLGCGITIASLFQTVMRTVPLKDAGAGSGALQVIQQVGGMLGIALVSEIFFSGLHQHLQGPAGVALAFKQAFGATVVYYIAANAFVALSTLGLQFKLTQFAPQSSP</sequence>
<feature type="transmembrane region" description="Helical" evidence="5">
    <location>
        <begin position="120"/>
        <end position="141"/>
    </location>
</feature>
<evidence type="ECO:0000256" key="3">
    <source>
        <dbReference type="ARBA" id="ARBA00022989"/>
    </source>
</evidence>
<dbReference type="EMBL" id="AJ586576">
    <property type="protein sequence ID" value="CAE52325.1"/>
    <property type="molecule type" value="Genomic_DNA"/>
</dbReference>
<dbReference type="PANTHER" id="PTHR42718">
    <property type="entry name" value="MAJOR FACILITATOR SUPERFAMILY MULTIDRUG TRANSPORTER MFSC"/>
    <property type="match status" value="1"/>
</dbReference>
<dbReference type="GO" id="GO:0016746">
    <property type="term" value="F:acyltransferase activity"/>
    <property type="evidence" value="ECO:0007669"/>
    <property type="project" value="UniProtKB-KW"/>
</dbReference>
<feature type="domain" description="Major facilitator superfamily (MFS) profile" evidence="6">
    <location>
        <begin position="29"/>
        <end position="489"/>
    </location>
</feature>
<dbReference type="PRINTS" id="PR01036">
    <property type="entry name" value="TCRTETB"/>
</dbReference>
<feature type="transmembrane region" description="Helical" evidence="5">
    <location>
        <begin position="96"/>
        <end position="114"/>
    </location>
</feature>
<dbReference type="CDD" id="cd17321">
    <property type="entry name" value="MFS_MMR_MDR_like"/>
    <property type="match status" value="1"/>
</dbReference>
<protein>
    <submittedName>
        <fullName evidence="7">AlbF</fullName>
    </submittedName>
    <submittedName>
        <fullName evidence="9">Putative albicidin efflux pump</fullName>
    </submittedName>
</protein>
<evidence type="ECO:0000259" key="6">
    <source>
        <dbReference type="PROSITE" id="PS50850"/>
    </source>
</evidence>
<evidence type="ECO:0000313" key="9">
    <source>
        <dbReference type="EMBL" id="CAE52325.1"/>
    </source>
</evidence>
<feature type="transmembrane region" description="Helical" evidence="5">
    <location>
        <begin position="461"/>
        <end position="483"/>
    </location>
</feature>
<dbReference type="InterPro" id="IPR036259">
    <property type="entry name" value="MFS_trans_sf"/>
</dbReference>
<keyword evidence="9" id="KW-0808">Transferase</keyword>
<feature type="transmembrane region" description="Helical" evidence="5">
    <location>
        <begin position="319"/>
        <end position="341"/>
    </location>
</feature>
<evidence type="ECO:0000313" key="8">
    <source>
        <dbReference type="EMBL" id="AAT51731.1"/>
    </source>
</evidence>
<comment type="subcellular location">
    <subcellularLocation>
        <location evidence="1">Membrane</location>
        <topology evidence="1">Multi-pass membrane protein</topology>
    </subcellularLocation>
</comment>
<dbReference type="Gene3D" id="1.20.1250.20">
    <property type="entry name" value="MFS general substrate transporter like domains"/>
    <property type="match status" value="2"/>
</dbReference>
<feature type="transmembrane region" description="Helical" evidence="5">
    <location>
        <begin position="153"/>
        <end position="178"/>
    </location>
</feature>
<dbReference type="PROSITE" id="PS50850">
    <property type="entry name" value="MFS"/>
    <property type="match status" value="1"/>
</dbReference>
<feature type="transmembrane region" description="Helical" evidence="5">
    <location>
        <begin position="220"/>
        <end position="238"/>
    </location>
</feature>
<keyword evidence="3 5" id="KW-1133">Transmembrane helix</keyword>
<keyword evidence="9" id="KW-0012">Acyltransferase</keyword>
<feature type="transmembrane region" description="Helical" evidence="5">
    <location>
        <begin position="423"/>
        <end position="441"/>
    </location>
</feature>
<name>Q93CP7_XANAL</name>
<evidence type="ECO:0000256" key="4">
    <source>
        <dbReference type="ARBA" id="ARBA00023136"/>
    </source>
</evidence>
<dbReference type="GO" id="GO:0016020">
    <property type="term" value="C:membrane"/>
    <property type="evidence" value="ECO:0007669"/>
    <property type="project" value="UniProtKB-SubCell"/>
</dbReference>
<dbReference type="PANTHER" id="PTHR42718:SF39">
    <property type="entry name" value="ACTINORHODIN TRANSPORTER-RELATED"/>
    <property type="match status" value="1"/>
</dbReference>
<evidence type="ECO:0000256" key="2">
    <source>
        <dbReference type="ARBA" id="ARBA00022692"/>
    </source>
</evidence>
<feature type="transmembrane region" description="Helical" evidence="5">
    <location>
        <begin position="67"/>
        <end position="84"/>
    </location>
</feature>
<reference evidence="9" key="1">
    <citation type="journal article" date="2004" name="Mol. Plant Microbe Interact.">
        <title>Albicidin pathotoxin produced by Xanthomonas albilineans is encoded by three large PKS and NRPS genes present in a gene cluster also containing several putative modifying, regulatory, and resistance genes.</title>
        <authorList>
            <person name="Royer M."/>
            <person name="Costet L."/>
            <person name="Vivien E."/>
            <person name="Bes M."/>
            <person name="Cousin A."/>
            <person name="Damais A."/>
            <person name="Pieretti I."/>
            <person name="Savin A."/>
            <person name="Megessier S."/>
            <person name="Viard M."/>
            <person name="Frutos R."/>
            <person name="Gabriel D.W."/>
            <person name="Rott P.C."/>
        </authorList>
    </citation>
    <scope>NUCLEOTIDE SEQUENCE</scope>
    <source>
        <strain evidence="9">Xa23R1</strain>
    </source>
</reference>
<evidence type="ECO:0000256" key="1">
    <source>
        <dbReference type="ARBA" id="ARBA00004141"/>
    </source>
</evidence>
<feature type="transmembrane region" description="Helical" evidence="5">
    <location>
        <begin position="353"/>
        <end position="371"/>
    </location>
</feature>
<keyword evidence="2 5" id="KW-0812">Transmembrane</keyword>
<organism evidence="7">
    <name type="scientific">Xanthomonas albilineans</name>
    <dbReference type="NCBI Taxonomy" id="29447"/>
    <lineage>
        <taxon>Bacteria</taxon>
        <taxon>Pseudomonadati</taxon>
        <taxon>Pseudomonadota</taxon>
        <taxon>Gammaproteobacteria</taxon>
        <taxon>Lysobacterales</taxon>
        <taxon>Lysobacteraceae</taxon>
        <taxon>Xanthomonas</taxon>
    </lineage>
</organism>
<dbReference type="EMBL" id="AF403709">
    <property type="protein sequence ID" value="AAL01877.1"/>
    <property type="molecule type" value="Genomic_DNA"/>
</dbReference>
<feature type="transmembrane region" description="Helical" evidence="5">
    <location>
        <begin position="289"/>
        <end position="313"/>
    </location>
</feature>
<dbReference type="InterPro" id="IPR020846">
    <property type="entry name" value="MFS_dom"/>
</dbReference>
<dbReference type="AlphaFoldDB" id="Q93CP7"/>
<feature type="transmembrane region" description="Helical" evidence="5">
    <location>
        <begin position="383"/>
        <end position="402"/>
    </location>
</feature>
<feature type="transmembrane region" description="Helical" evidence="5">
    <location>
        <begin position="27"/>
        <end position="47"/>
    </location>
</feature>
<dbReference type="RefSeq" id="WP_080934279.1">
    <property type="nucleotide sequence ID" value="NZ_JZIJ01000005.1"/>
</dbReference>
<evidence type="ECO:0000256" key="5">
    <source>
        <dbReference type="SAM" id="Phobius"/>
    </source>
</evidence>
<gene>
    <name evidence="7" type="primary">albF</name>
    <name evidence="9" type="synonym">albXIV</name>
</gene>
<feature type="transmembrane region" description="Helical" evidence="5">
    <location>
        <begin position="184"/>
        <end position="208"/>
    </location>
</feature>
<dbReference type="InterPro" id="IPR011701">
    <property type="entry name" value="MFS"/>
</dbReference>